<dbReference type="EMBL" id="ACKO02000014">
    <property type="protein sequence ID" value="EET43904.1"/>
    <property type="molecule type" value="Genomic_DNA"/>
</dbReference>
<evidence type="ECO:0000313" key="2">
    <source>
        <dbReference type="Proteomes" id="UP000005365"/>
    </source>
</evidence>
<keyword evidence="2" id="KW-1185">Reference proteome</keyword>
<organism evidence="1 2">
    <name type="scientific">Neisseria sicca ATCC 29256</name>
    <dbReference type="NCBI Taxonomy" id="547045"/>
    <lineage>
        <taxon>Bacteria</taxon>
        <taxon>Pseudomonadati</taxon>
        <taxon>Pseudomonadota</taxon>
        <taxon>Betaproteobacteria</taxon>
        <taxon>Neisseriales</taxon>
        <taxon>Neisseriaceae</taxon>
        <taxon>Neisseria</taxon>
    </lineage>
</organism>
<accession>C6M700</accession>
<sequence length="85" mass="9492">MFIFILGWAFLNFEKSKFCTIRTNLSLPLSRLTGEGIGFCQNMIVVDSAAMSFNIMFYICFISGINPKHSNLLPSVPSPVRRGKG</sequence>
<gene>
    <name evidence="1" type="ORF">NEISICOT_02303</name>
</gene>
<dbReference type="AlphaFoldDB" id="C6M700"/>
<dbReference type="Proteomes" id="UP000005365">
    <property type="component" value="Unassembled WGS sequence"/>
</dbReference>
<proteinExistence type="predicted"/>
<protein>
    <submittedName>
        <fullName evidence="1">Uncharacterized protein</fullName>
    </submittedName>
</protein>
<reference evidence="1" key="1">
    <citation type="submission" date="2009-07" db="EMBL/GenBank/DDBJ databases">
        <authorList>
            <person name="Weinstock G."/>
            <person name="Sodergren E."/>
            <person name="Clifton S."/>
            <person name="Fulton L."/>
            <person name="Fulton B."/>
            <person name="Courtney L."/>
            <person name="Fronick C."/>
            <person name="Harrison M."/>
            <person name="Strong C."/>
            <person name="Farmer C."/>
            <person name="Delahaunty K."/>
            <person name="Markovic C."/>
            <person name="Hall O."/>
            <person name="Minx P."/>
            <person name="Tomlinson C."/>
            <person name="Mitreva M."/>
            <person name="Nelson J."/>
            <person name="Hou S."/>
            <person name="Wollam A."/>
            <person name="Pepin K.H."/>
            <person name="Johnson M."/>
            <person name="Bhonagiri V."/>
            <person name="Nash W.E."/>
            <person name="Warren W."/>
            <person name="Chinwalla A."/>
            <person name="Mardis E.R."/>
            <person name="Wilson R.K."/>
        </authorList>
    </citation>
    <scope>NUCLEOTIDE SEQUENCE [LARGE SCALE GENOMIC DNA]</scope>
    <source>
        <strain evidence="1">ATCC 29256</strain>
    </source>
</reference>
<evidence type="ECO:0000313" key="1">
    <source>
        <dbReference type="EMBL" id="EET43904.1"/>
    </source>
</evidence>
<name>C6M700_NEISI</name>
<comment type="caution">
    <text evidence="1">The sequence shown here is derived from an EMBL/GenBank/DDBJ whole genome shotgun (WGS) entry which is preliminary data.</text>
</comment>